<comment type="caution">
    <text evidence="5">The sequence shown here is derived from an EMBL/GenBank/DDBJ whole genome shotgun (WGS) entry which is preliminary data.</text>
</comment>
<protein>
    <submittedName>
        <fullName evidence="5">AraC family transcriptional regulator</fullName>
    </submittedName>
</protein>
<evidence type="ECO:0000313" key="5">
    <source>
        <dbReference type="EMBL" id="TWV97499.1"/>
    </source>
</evidence>
<dbReference type="Pfam" id="PF12833">
    <property type="entry name" value="HTH_18"/>
    <property type="match status" value="1"/>
</dbReference>
<accession>A0A5C6LMH4</accession>
<dbReference type="RefSeq" id="WP_146307077.1">
    <property type="nucleotide sequence ID" value="NZ_VOHS01000028.1"/>
</dbReference>
<organism evidence="5 6">
    <name type="scientific">Chitinophaga pinensis</name>
    <dbReference type="NCBI Taxonomy" id="79329"/>
    <lineage>
        <taxon>Bacteria</taxon>
        <taxon>Pseudomonadati</taxon>
        <taxon>Bacteroidota</taxon>
        <taxon>Chitinophagia</taxon>
        <taxon>Chitinophagales</taxon>
        <taxon>Chitinophagaceae</taxon>
        <taxon>Chitinophaga</taxon>
    </lineage>
</organism>
<evidence type="ECO:0000256" key="3">
    <source>
        <dbReference type="ARBA" id="ARBA00023163"/>
    </source>
</evidence>
<evidence type="ECO:0000256" key="2">
    <source>
        <dbReference type="ARBA" id="ARBA00023125"/>
    </source>
</evidence>
<evidence type="ECO:0000313" key="6">
    <source>
        <dbReference type="Proteomes" id="UP000318815"/>
    </source>
</evidence>
<evidence type="ECO:0000256" key="1">
    <source>
        <dbReference type="ARBA" id="ARBA00023015"/>
    </source>
</evidence>
<dbReference type="SMART" id="SM00342">
    <property type="entry name" value="HTH_ARAC"/>
    <property type="match status" value="1"/>
</dbReference>
<name>A0A5C6LMH4_9BACT</name>
<reference evidence="5 6" key="1">
    <citation type="submission" date="2019-08" db="EMBL/GenBank/DDBJ databases">
        <title>Whole genome sequencing of chitin degrading bacteria Chitinophaga pinensis YS16.</title>
        <authorList>
            <person name="Singh R.P."/>
            <person name="Manchanda G."/>
            <person name="Maurya I.K."/>
            <person name="Joshi N.K."/>
            <person name="Srivastava A.K."/>
        </authorList>
    </citation>
    <scope>NUCLEOTIDE SEQUENCE [LARGE SCALE GENOMIC DNA]</scope>
    <source>
        <strain evidence="5 6">YS-16</strain>
    </source>
</reference>
<dbReference type="GO" id="GO:0003700">
    <property type="term" value="F:DNA-binding transcription factor activity"/>
    <property type="evidence" value="ECO:0007669"/>
    <property type="project" value="InterPro"/>
</dbReference>
<dbReference type="Proteomes" id="UP000318815">
    <property type="component" value="Unassembled WGS sequence"/>
</dbReference>
<proteinExistence type="predicted"/>
<dbReference type="PROSITE" id="PS01124">
    <property type="entry name" value="HTH_ARAC_FAMILY_2"/>
    <property type="match status" value="1"/>
</dbReference>
<keyword evidence="1" id="KW-0805">Transcription regulation</keyword>
<dbReference type="PANTHER" id="PTHR46796:SF13">
    <property type="entry name" value="HTH-TYPE TRANSCRIPTIONAL ACTIVATOR RHAS"/>
    <property type="match status" value="1"/>
</dbReference>
<dbReference type="PANTHER" id="PTHR46796">
    <property type="entry name" value="HTH-TYPE TRANSCRIPTIONAL ACTIVATOR RHAS-RELATED"/>
    <property type="match status" value="1"/>
</dbReference>
<feature type="domain" description="HTH araC/xylS-type" evidence="4">
    <location>
        <begin position="58"/>
        <end position="122"/>
    </location>
</feature>
<gene>
    <name evidence="5" type="ORF">FEF09_21870</name>
</gene>
<evidence type="ECO:0000259" key="4">
    <source>
        <dbReference type="PROSITE" id="PS01124"/>
    </source>
</evidence>
<keyword evidence="2" id="KW-0238">DNA-binding</keyword>
<keyword evidence="6" id="KW-1185">Reference proteome</keyword>
<keyword evidence="3" id="KW-0804">Transcription</keyword>
<dbReference type="InterPro" id="IPR018060">
    <property type="entry name" value="HTH_AraC"/>
</dbReference>
<dbReference type="OrthoDB" id="655946at2"/>
<sequence length="128" mass="15074">MRRCLLICINRATFSCLSESIFPATTESAEACIRRDYKRYWTIKRQDVYTGAGGKKHITTRQLERNFQRHIGVSPKEFTNIVRFRCALSQIKHNKQEGSLLSIALDCGYYDHAHLTNEIKRYTDWYHL</sequence>
<dbReference type="AlphaFoldDB" id="A0A5C6LMH4"/>
<dbReference type="EMBL" id="VOHS01000028">
    <property type="protein sequence ID" value="TWV97499.1"/>
    <property type="molecule type" value="Genomic_DNA"/>
</dbReference>
<dbReference type="InterPro" id="IPR050204">
    <property type="entry name" value="AraC_XylS_family_regulators"/>
</dbReference>
<dbReference type="GO" id="GO:0043565">
    <property type="term" value="F:sequence-specific DNA binding"/>
    <property type="evidence" value="ECO:0007669"/>
    <property type="project" value="InterPro"/>
</dbReference>
<dbReference type="Gene3D" id="1.10.10.60">
    <property type="entry name" value="Homeodomain-like"/>
    <property type="match status" value="1"/>
</dbReference>